<evidence type="ECO:0000313" key="1">
    <source>
        <dbReference type="EMBL" id="MBK8571743.1"/>
    </source>
</evidence>
<dbReference type="AlphaFoldDB" id="A0A936K500"/>
<evidence type="ECO:0000313" key="2">
    <source>
        <dbReference type="Proteomes" id="UP000709959"/>
    </source>
</evidence>
<gene>
    <name evidence="1" type="ORF">IPN91_03670</name>
</gene>
<dbReference type="EMBL" id="JADKCH010000002">
    <property type="protein sequence ID" value="MBK8571743.1"/>
    <property type="molecule type" value="Genomic_DNA"/>
</dbReference>
<protein>
    <submittedName>
        <fullName evidence="1">Uncharacterized protein</fullName>
    </submittedName>
</protein>
<reference evidence="1 2" key="1">
    <citation type="submission" date="2020-10" db="EMBL/GenBank/DDBJ databases">
        <title>Connecting structure to function with the recovery of over 1000 high-quality activated sludge metagenome-assembled genomes encoding full-length rRNA genes using long-read sequencing.</title>
        <authorList>
            <person name="Singleton C.M."/>
            <person name="Petriglieri F."/>
            <person name="Kristensen J.M."/>
            <person name="Kirkegaard R.H."/>
            <person name="Michaelsen T.Y."/>
            <person name="Andersen M.H."/>
            <person name="Karst S.M."/>
            <person name="Dueholm M.S."/>
            <person name="Nielsen P.H."/>
            <person name="Albertsen M."/>
        </authorList>
    </citation>
    <scope>NUCLEOTIDE SEQUENCE [LARGE SCALE GENOMIC DNA]</scope>
    <source>
        <strain evidence="1">OdNE_18-Q3-R46-58_MAXAC.008</strain>
    </source>
</reference>
<dbReference type="Proteomes" id="UP000709959">
    <property type="component" value="Unassembled WGS sequence"/>
</dbReference>
<proteinExistence type="predicted"/>
<name>A0A936K500_9BACT</name>
<organism evidence="1 2">
    <name type="scientific">Candidatus Geothrix odensensis</name>
    <dbReference type="NCBI Taxonomy" id="2954440"/>
    <lineage>
        <taxon>Bacteria</taxon>
        <taxon>Pseudomonadati</taxon>
        <taxon>Acidobacteriota</taxon>
        <taxon>Holophagae</taxon>
        <taxon>Holophagales</taxon>
        <taxon>Holophagaceae</taxon>
        <taxon>Geothrix</taxon>
    </lineage>
</organism>
<accession>A0A936K500</accession>
<sequence length="206" mass="23428">MPQALPSCGAPVLIPRWEWRTFAPALDCARKLQDMGARLGSSNDREISLISLTSSHDVTIRDRRMALKWRKQSGQDGLELWDVVLDSAFPCAQDTVRRLFEAWDIPLPILHRPYYTIHALLLEVIQTHPNLRVVEIEKHAESFSVQGARCEWTRLLANHVPCECLSIEHEDPCITLQVMRSLGLEARPHASYPTGLKTALHLNTQH</sequence>
<comment type="caution">
    <text evidence="1">The sequence shown here is derived from an EMBL/GenBank/DDBJ whole genome shotgun (WGS) entry which is preliminary data.</text>
</comment>